<dbReference type="GO" id="GO:0005634">
    <property type="term" value="C:nucleus"/>
    <property type="evidence" value="ECO:0007669"/>
    <property type="project" value="TreeGrafter"/>
</dbReference>
<evidence type="ECO:0000256" key="1">
    <source>
        <dbReference type="ARBA" id="ARBA00010926"/>
    </source>
</evidence>
<protein>
    <recommendedName>
        <fullName evidence="6">AMP-activated protein kinase glycogen-binding domain-containing protein</fullName>
    </recommendedName>
</protein>
<comment type="similarity">
    <text evidence="1">Belongs to the 5'-AMP-activated protein kinase beta subunit family.</text>
</comment>
<organism evidence="4 5">
    <name type="scientific">Ichthyophthirius multifiliis</name>
    <name type="common">White spot disease agent</name>
    <name type="synonym">Ich</name>
    <dbReference type="NCBI Taxonomy" id="5932"/>
    <lineage>
        <taxon>Eukaryota</taxon>
        <taxon>Sar</taxon>
        <taxon>Alveolata</taxon>
        <taxon>Ciliophora</taxon>
        <taxon>Intramacronucleata</taxon>
        <taxon>Oligohymenophorea</taxon>
        <taxon>Hymenostomatida</taxon>
        <taxon>Ophryoglenina</taxon>
        <taxon>Ichthyophthirius</taxon>
    </lineage>
</organism>
<evidence type="ECO:0000259" key="2">
    <source>
        <dbReference type="Pfam" id="PF04739"/>
    </source>
</evidence>
<dbReference type="SUPFAM" id="SSF160219">
    <property type="entry name" value="AMPKBI-like"/>
    <property type="match status" value="1"/>
</dbReference>
<proteinExistence type="inferred from homology"/>
<dbReference type="InterPro" id="IPR013783">
    <property type="entry name" value="Ig-like_fold"/>
</dbReference>
<dbReference type="InterPro" id="IPR014756">
    <property type="entry name" value="Ig_E-set"/>
</dbReference>
<dbReference type="InterPro" id="IPR006828">
    <property type="entry name" value="ASC_dom"/>
</dbReference>
<dbReference type="SUPFAM" id="SSF81296">
    <property type="entry name" value="E set domains"/>
    <property type="match status" value="1"/>
</dbReference>
<dbReference type="Proteomes" id="UP000008983">
    <property type="component" value="Unassembled WGS sequence"/>
</dbReference>
<dbReference type="GO" id="GO:0005737">
    <property type="term" value="C:cytoplasm"/>
    <property type="evidence" value="ECO:0007669"/>
    <property type="project" value="TreeGrafter"/>
</dbReference>
<name>G0R3Z3_ICHMU</name>
<dbReference type="GO" id="GO:0031588">
    <property type="term" value="C:nucleotide-activated protein kinase complex"/>
    <property type="evidence" value="ECO:0007669"/>
    <property type="project" value="TreeGrafter"/>
</dbReference>
<evidence type="ECO:0008006" key="6">
    <source>
        <dbReference type="Google" id="ProtNLM"/>
    </source>
</evidence>
<dbReference type="GeneID" id="14903885"/>
<dbReference type="OrthoDB" id="531008at2759"/>
<dbReference type="STRING" id="857967.G0R3Z3"/>
<feature type="domain" description="Association with the SNF1 complex (ASC)" evidence="2">
    <location>
        <begin position="189"/>
        <end position="291"/>
    </location>
</feature>
<dbReference type="GO" id="GO:0019901">
    <property type="term" value="F:protein kinase binding"/>
    <property type="evidence" value="ECO:0007669"/>
    <property type="project" value="TreeGrafter"/>
</dbReference>
<dbReference type="PANTHER" id="PTHR10343">
    <property type="entry name" value="5'-AMP-ACTIVATED PROTEIN KINASE , BETA SUBUNIT"/>
    <property type="match status" value="1"/>
</dbReference>
<dbReference type="PANTHER" id="PTHR10343:SF84">
    <property type="entry name" value="5'-AMP-ACTIVATED PROTEIN KINASE SUBUNIT BETA-1"/>
    <property type="match status" value="1"/>
</dbReference>
<dbReference type="InParanoid" id="G0R3Z3"/>
<dbReference type="GO" id="GO:0007165">
    <property type="term" value="P:signal transduction"/>
    <property type="evidence" value="ECO:0007669"/>
    <property type="project" value="TreeGrafter"/>
</dbReference>
<dbReference type="InterPro" id="IPR032640">
    <property type="entry name" value="AMPK1_CBM"/>
</dbReference>
<sequence>MSKNKKITQKQSIKKIQIIQKLRNTSQNISKKDQPNLYNTIFKWNFGGSTVYVTGTFTNWINHVQLQKQGQEFSVCVKLPPDVYQYKFIVDGEWRFSPDDNQSTDENGNINNIIDTTKIKQVNYLQETHQRPVPPVELKNKKDDMQKVENQFKKIGLDDKSPNISEFSSEKFAINERKKILPEYNFTERAPPCPPHLHDIYFLRQKERKHFNIWKQRQIPENLSEEQLKKMLKQEENEVLIHIFEGDHQLAPPLHVTTKHVGIKQRKKPQYHTYSLTQRFKQKYTTYKFYTNQYFENSDRLFVS</sequence>
<evidence type="ECO:0000313" key="5">
    <source>
        <dbReference type="Proteomes" id="UP000008983"/>
    </source>
</evidence>
<accession>G0R3Z3</accession>
<reference evidence="4 5" key="1">
    <citation type="submission" date="2011-07" db="EMBL/GenBank/DDBJ databases">
        <authorList>
            <person name="Coyne R."/>
            <person name="Brami D."/>
            <person name="Johnson J."/>
            <person name="Hostetler J."/>
            <person name="Hannick L."/>
            <person name="Clark T."/>
            <person name="Cassidy-Hanley D."/>
            <person name="Inman J."/>
        </authorList>
    </citation>
    <scope>NUCLEOTIDE SEQUENCE [LARGE SCALE GENOMIC DNA]</scope>
    <source>
        <strain evidence="4 5">G5</strain>
    </source>
</reference>
<gene>
    <name evidence="4" type="ORF">IMG5_188500</name>
</gene>
<dbReference type="OMA" id="VQDIMAV"/>
<evidence type="ECO:0000259" key="3">
    <source>
        <dbReference type="Pfam" id="PF16561"/>
    </source>
</evidence>
<dbReference type="RefSeq" id="XP_004027169.1">
    <property type="nucleotide sequence ID" value="XM_004027120.1"/>
</dbReference>
<evidence type="ECO:0000313" key="4">
    <source>
        <dbReference type="EMBL" id="EGR27824.1"/>
    </source>
</evidence>
<dbReference type="eggNOG" id="KOG1616">
    <property type="taxonomic scope" value="Eukaryota"/>
</dbReference>
<keyword evidence="5" id="KW-1185">Reference proteome</keyword>
<dbReference type="CDD" id="cd02859">
    <property type="entry name" value="E_set_AMPKbeta_like_N"/>
    <property type="match status" value="1"/>
</dbReference>
<dbReference type="Pfam" id="PF04739">
    <property type="entry name" value="AMPKBI"/>
    <property type="match status" value="1"/>
</dbReference>
<dbReference type="Gene3D" id="2.60.40.10">
    <property type="entry name" value="Immunoglobulins"/>
    <property type="match status" value="1"/>
</dbReference>
<dbReference type="Gene3D" id="6.20.250.60">
    <property type="match status" value="1"/>
</dbReference>
<dbReference type="EMBL" id="GL984318">
    <property type="protein sequence ID" value="EGR27824.1"/>
    <property type="molecule type" value="Genomic_DNA"/>
</dbReference>
<dbReference type="AlphaFoldDB" id="G0R3Z3"/>
<dbReference type="Pfam" id="PF16561">
    <property type="entry name" value="AMPK1_CBM"/>
    <property type="match status" value="1"/>
</dbReference>
<dbReference type="InterPro" id="IPR050827">
    <property type="entry name" value="CRP1_MDG1_kinase"/>
</dbReference>
<feature type="domain" description="AMP-activated protein kinase glycogen-binding" evidence="3">
    <location>
        <begin position="39"/>
        <end position="118"/>
    </location>
</feature>
<dbReference type="InterPro" id="IPR037256">
    <property type="entry name" value="ASC_dom_sf"/>
</dbReference>